<keyword evidence="3" id="KW-1185">Reference proteome</keyword>
<evidence type="ECO:0000313" key="3">
    <source>
        <dbReference type="Proteomes" id="UP000309952"/>
    </source>
</evidence>
<feature type="chain" id="PRO_5021324927" evidence="1">
    <location>
        <begin position="20"/>
        <end position="134"/>
    </location>
</feature>
<dbReference type="Proteomes" id="UP000309952">
    <property type="component" value="Chromosome"/>
</dbReference>
<organism evidence="2 3">
    <name type="scientific">Brevundimonas vancanneytii</name>
    <dbReference type="NCBI Taxonomy" id="1325724"/>
    <lineage>
        <taxon>Bacteria</taxon>
        <taxon>Pseudomonadati</taxon>
        <taxon>Pseudomonadota</taxon>
        <taxon>Alphaproteobacteria</taxon>
        <taxon>Caulobacterales</taxon>
        <taxon>Caulobacteraceae</taxon>
        <taxon>Brevundimonas</taxon>
    </lineage>
</organism>
<reference evidence="2 3" key="1">
    <citation type="submission" date="2019-04" db="EMBL/GenBank/DDBJ databases">
        <authorList>
            <consortium name="Pathogen Informatics"/>
        </authorList>
    </citation>
    <scope>NUCLEOTIDE SEQUENCE [LARGE SCALE GENOMIC DNA]</scope>
    <source>
        <strain evidence="2 3">NCTC9239</strain>
    </source>
</reference>
<gene>
    <name evidence="2" type="ORF">NCTC9239_02901</name>
</gene>
<dbReference type="RefSeq" id="WP_138142033.1">
    <property type="nucleotide sequence ID" value="NZ_LR588407.1"/>
</dbReference>
<protein>
    <submittedName>
        <fullName evidence="2">Uncharacterized protein</fullName>
    </submittedName>
</protein>
<dbReference type="EMBL" id="LR588407">
    <property type="protein sequence ID" value="VTO18815.1"/>
    <property type="molecule type" value="Genomic_DNA"/>
</dbReference>
<proteinExistence type="predicted"/>
<accession>A0A4P1KEV2</accession>
<dbReference type="KEGG" id="bvy:NCTC9239_02901"/>
<evidence type="ECO:0000313" key="2">
    <source>
        <dbReference type="EMBL" id="VTO18815.1"/>
    </source>
</evidence>
<evidence type="ECO:0000256" key="1">
    <source>
        <dbReference type="SAM" id="SignalP"/>
    </source>
</evidence>
<name>A0A4P1KEV2_9CAUL</name>
<keyword evidence="1" id="KW-0732">Signal</keyword>
<sequence length="134" mass="13347">MLSILSTLALLGAADPNSASPPTPPPPFIIIAPAPVDAATAAVSGPRSLAVDELDALHGRQGASSVIIASDQLLQATNSGNSVNANTVTTGGMRIDANAFSGFNGIGNFVMNSGNNNNLQGAITINIVTTAPNP</sequence>
<dbReference type="AlphaFoldDB" id="A0A4P1KEV2"/>
<feature type="signal peptide" evidence="1">
    <location>
        <begin position="1"/>
        <end position="19"/>
    </location>
</feature>